<name>W9SVR8_9ROSA</name>
<gene>
    <name evidence="1" type="ORF">L484_015057</name>
</gene>
<protein>
    <submittedName>
        <fullName evidence="1">Uncharacterized protein</fullName>
    </submittedName>
</protein>
<sequence length="110" mass="12271">MLNLVSIFRPIICCFPTYANIHGAQCTQISFSKKNPSFQRDGGSPEANDGSGNTYFFCGGRYGGWKEKLNTNMPIKMQMQAMVAASQALNIDLVHFADSSLKFELRCDFM</sequence>
<proteinExistence type="predicted"/>
<organism evidence="1 2">
    <name type="scientific">Morus notabilis</name>
    <dbReference type="NCBI Taxonomy" id="981085"/>
    <lineage>
        <taxon>Eukaryota</taxon>
        <taxon>Viridiplantae</taxon>
        <taxon>Streptophyta</taxon>
        <taxon>Embryophyta</taxon>
        <taxon>Tracheophyta</taxon>
        <taxon>Spermatophyta</taxon>
        <taxon>Magnoliopsida</taxon>
        <taxon>eudicotyledons</taxon>
        <taxon>Gunneridae</taxon>
        <taxon>Pentapetalae</taxon>
        <taxon>rosids</taxon>
        <taxon>fabids</taxon>
        <taxon>Rosales</taxon>
        <taxon>Moraceae</taxon>
        <taxon>Moreae</taxon>
        <taxon>Morus</taxon>
    </lineage>
</organism>
<evidence type="ECO:0000313" key="2">
    <source>
        <dbReference type="Proteomes" id="UP000030645"/>
    </source>
</evidence>
<dbReference type="Proteomes" id="UP000030645">
    <property type="component" value="Unassembled WGS sequence"/>
</dbReference>
<dbReference type="EMBL" id="KE346210">
    <property type="protein sequence ID" value="EXC30565.1"/>
    <property type="molecule type" value="Genomic_DNA"/>
</dbReference>
<keyword evidence="2" id="KW-1185">Reference proteome</keyword>
<dbReference type="AlphaFoldDB" id="W9SVR8"/>
<evidence type="ECO:0000313" key="1">
    <source>
        <dbReference type="EMBL" id="EXC30565.1"/>
    </source>
</evidence>
<accession>W9SVR8</accession>
<reference evidence="2" key="1">
    <citation type="submission" date="2013-01" db="EMBL/GenBank/DDBJ databases">
        <title>Draft Genome Sequence of a Mulberry Tree, Morus notabilis C.K. Schneid.</title>
        <authorList>
            <person name="He N."/>
            <person name="Zhao S."/>
        </authorList>
    </citation>
    <scope>NUCLEOTIDE SEQUENCE</scope>
</reference>